<evidence type="ECO:0000313" key="2">
    <source>
        <dbReference type="EMBL" id="KAL0909382.1"/>
    </source>
</evidence>
<accession>A0ABD0UG82</accession>
<dbReference type="EMBL" id="JANQDX010000016">
    <property type="protein sequence ID" value="KAL0909382.1"/>
    <property type="molecule type" value="Genomic_DNA"/>
</dbReference>
<name>A0ABD0UG82_DENTH</name>
<keyword evidence="3" id="KW-1185">Reference proteome</keyword>
<dbReference type="SMART" id="SM00505">
    <property type="entry name" value="Knot1"/>
    <property type="match status" value="1"/>
</dbReference>
<dbReference type="Proteomes" id="UP001552299">
    <property type="component" value="Unassembled WGS sequence"/>
</dbReference>
<gene>
    <name evidence="2" type="ORF">M5K25_020246</name>
</gene>
<dbReference type="InterPro" id="IPR036574">
    <property type="entry name" value="Scorpion_toxin-like_sf"/>
</dbReference>
<evidence type="ECO:0000259" key="1">
    <source>
        <dbReference type="SMART" id="SM00505"/>
    </source>
</evidence>
<dbReference type="Gene3D" id="3.30.30.10">
    <property type="entry name" value="Knottin, scorpion toxin-like"/>
    <property type="match status" value="1"/>
</dbReference>
<protein>
    <recommendedName>
        <fullName evidence="1">Knottins-like domain-containing protein</fullName>
    </recommendedName>
</protein>
<dbReference type="SUPFAM" id="SSF57095">
    <property type="entry name" value="Scorpion toxin-like"/>
    <property type="match status" value="1"/>
</dbReference>
<comment type="caution">
    <text evidence="2">The sequence shown here is derived from an EMBL/GenBank/DDBJ whole genome shotgun (WGS) entry which is preliminary data.</text>
</comment>
<evidence type="ECO:0000313" key="3">
    <source>
        <dbReference type="Proteomes" id="UP001552299"/>
    </source>
</evidence>
<feature type="domain" description="Knottins-like" evidence="1">
    <location>
        <begin position="100"/>
        <end position="143"/>
    </location>
</feature>
<dbReference type="CDD" id="cd00107">
    <property type="entry name" value="Knot1"/>
    <property type="match status" value="1"/>
</dbReference>
<dbReference type="Pfam" id="PF00304">
    <property type="entry name" value="Gamma-thionin"/>
    <property type="match status" value="1"/>
</dbReference>
<proteinExistence type="predicted"/>
<reference evidence="2 3" key="1">
    <citation type="journal article" date="2024" name="Plant Biotechnol. J.">
        <title>Dendrobium thyrsiflorum genome and its molecular insights into genes involved in important horticultural traits.</title>
        <authorList>
            <person name="Chen B."/>
            <person name="Wang J.Y."/>
            <person name="Zheng P.J."/>
            <person name="Li K.L."/>
            <person name="Liang Y.M."/>
            <person name="Chen X.F."/>
            <person name="Zhang C."/>
            <person name="Zhao X."/>
            <person name="He X."/>
            <person name="Zhang G.Q."/>
            <person name="Liu Z.J."/>
            <person name="Xu Q."/>
        </authorList>
    </citation>
    <scope>NUCLEOTIDE SEQUENCE [LARGE SCALE GENOMIC DNA]</scope>
    <source>
        <strain evidence="2">GZMU011</strain>
    </source>
</reference>
<dbReference type="InterPro" id="IPR003614">
    <property type="entry name" value="Knottins"/>
</dbReference>
<dbReference type="AlphaFoldDB" id="A0ABD0UG82"/>
<organism evidence="2 3">
    <name type="scientific">Dendrobium thyrsiflorum</name>
    <name type="common">Pinecone-like raceme dendrobium</name>
    <name type="synonym">Orchid</name>
    <dbReference type="NCBI Taxonomy" id="117978"/>
    <lineage>
        <taxon>Eukaryota</taxon>
        <taxon>Viridiplantae</taxon>
        <taxon>Streptophyta</taxon>
        <taxon>Embryophyta</taxon>
        <taxon>Tracheophyta</taxon>
        <taxon>Spermatophyta</taxon>
        <taxon>Magnoliopsida</taxon>
        <taxon>Liliopsida</taxon>
        <taxon>Asparagales</taxon>
        <taxon>Orchidaceae</taxon>
        <taxon>Epidendroideae</taxon>
        <taxon>Malaxideae</taxon>
        <taxon>Dendrobiinae</taxon>
        <taxon>Dendrobium</taxon>
    </lineage>
</organism>
<sequence>MELISCYLTSLAAHPSAYVSRLSRDKPIRSAGTQYPSREVLFRVTWQPYLPLQLLYMLEMNESRISRESMELKKASLWCIFLVLLLSSSREMLPGVEGKLCRVRGARGHCLIDSSCDRVCTREGFVRGKCDGIRRRCHCDRQC</sequence>